<proteinExistence type="predicted"/>
<dbReference type="PROSITE" id="PS50005">
    <property type="entry name" value="TPR"/>
    <property type="match status" value="1"/>
</dbReference>
<dbReference type="STRING" id="1121306.SAMN02745196_01388"/>
<feature type="coiled-coil region" evidence="4">
    <location>
        <begin position="431"/>
        <end position="458"/>
    </location>
</feature>
<dbReference type="InterPro" id="IPR011990">
    <property type="entry name" value="TPR-like_helical_dom_sf"/>
</dbReference>
<evidence type="ECO:0000256" key="5">
    <source>
        <dbReference type="SAM" id="Phobius"/>
    </source>
</evidence>
<keyword evidence="2 3" id="KW-0802">TPR repeat</keyword>
<evidence type="ECO:0000313" key="7">
    <source>
        <dbReference type="Proteomes" id="UP000184526"/>
    </source>
</evidence>
<dbReference type="OrthoDB" id="1949098at2"/>
<evidence type="ECO:0008006" key="8">
    <source>
        <dbReference type="Google" id="ProtNLM"/>
    </source>
</evidence>
<dbReference type="RefSeq" id="WP_072831307.1">
    <property type="nucleotide sequence ID" value="NZ_FQXP01000005.1"/>
</dbReference>
<dbReference type="InterPro" id="IPR019734">
    <property type="entry name" value="TPR_rpt"/>
</dbReference>
<evidence type="ECO:0000256" key="1">
    <source>
        <dbReference type="ARBA" id="ARBA00022737"/>
    </source>
</evidence>
<feature type="transmembrane region" description="Helical" evidence="5">
    <location>
        <begin position="9"/>
        <end position="29"/>
    </location>
</feature>
<protein>
    <recommendedName>
        <fullName evidence="8">Tetratricopeptide repeat-containing protein</fullName>
    </recommendedName>
</protein>
<evidence type="ECO:0000313" key="6">
    <source>
        <dbReference type="EMBL" id="SHH79235.1"/>
    </source>
</evidence>
<dbReference type="PANTHER" id="PTHR44186:SF1">
    <property type="entry name" value="BARDET-BIEDL SYNDROME 4 PROTEIN"/>
    <property type="match status" value="1"/>
</dbReference>
<dbReference type="Gene3D" id="1.25.40.10">
    <property type="entry name" value="Tetratricopeptide repeat domain"/>
    <property type="match status" value="4"/>
</dbReference>
<dbReference type="EMBL" id="FQXP01000005">
    <property type="protein sequence ID" value="SHH79235.1"/>
    <property type="molecule type" value="Genomic_DNA"/>
</dbReference>
<keyword evidence="5" id="KW-0472">Membrane</keyword>
<organism evidence="6 7">
    <name type="scientific">Clostridium collagenovorans DSM 3089</name>
    <dbReference type="NCBI Taxonomy" id="1121306"/>
    <lineage>
        <taxon>Bacteria</taxon>
        <taxon>Bacillati</taxon>
        <taxon>Bacillota</taxon>
        <taxon>Clostridia</taxon>
        <taxon>Eubacteriales</taxon>
        <taxon>Clostridiaceae</taxon>
        <taxon>Clostridium</taxon>
    </lineage>
</organism>
<keyword evidence="7" id="KW-1185">Reference proteome</keyword>
<keyword evidence="5" id="KW-1133">Transmembrane helix</keyword>
<keyword evidence="4" id="KW-0175">Coiled coil</keyword>
<dbReference type="AlphaFoldDB" id="A0A1M5VVF8"/>
<dbReference type="SMART" id="SM00028">
    <property type="entry name" value="TPR"/>
    <property type="match status" value="3"/>
</dbReference>
<keyword evidence="1" id="KW-0677">Repeat</keyword>
<dbReference type="Proteomes" id="UP000184526">
    <property type="component" value="Unassembled WGS sequence"/>
</dbReference>
<reference evidence="6 7" key="1">
    <citation type="submission" date="2016-11" db="EMBL/GenBank/DDBJ databases">
        <authorList>
            <person name="Jaros S."/>
            <person name="Januszkiewicz K."/>
            <person name="Wedrychowicz H."/>
        </authorList>
    </citation>
    <scope>NUCLEOTIDE SEQUENCE [LARGE SCALE GENOMIC DNA]</scope>
    <source>
        <strain evidence="6 7">DSM 3089</strain>
    </source>
</reference>
<dbReference type="SUPFAM" id="SSF48452">
    <property type="entry name" value="TPR-like"/>
    <property type="match status" value="1"/>
</dbReference>
<evidence type="ECO:0000256" key="3">
    <source>
        <dbReference type="PROSITE-ProRule" id="PRU00339"/>
    </source>
</evidence>
<dbReference type="PANTHER" id="PTHR44186">
    <property type="match status" value="1"/>
</dbReference>
<keyword evidence="5" id="KW-0812">Transmembrane</keyword>
<sequence>MKKIEKKHLIYILISITVLIAAIFTYKYVNNKKYEEEKNIAESLYINEKYEEAIGVYESILKKYKNKEEIMKELIDTYYMTNKMDAAQSYIEKLSNKNESYSGEDRIVMSKLLNGEVQEAKSKGEELLSKAKNKELLRVMPLVYMCNNDYEKAEEMLGEFEKVVTNSNDHVDLFNMYIVTGKDKEKSYELLLQAFKKDKNNYRIYDALAQNTTYNFDKTVEELEKLTQSNPNELGYKVFLLKAYSTSIDYEDICENLLENIKKEKLEDFDIRFLEASILLQSKKEEKVKSGIELLNKAIEEEKYVDRAYNALSWFYVKEDENKAMEYYEESIKANLDYVDNYGALKYELMMASGLEKGGEEEFRRAMVLDPYNYSLIMKIGQYYKSFNNFEKAIDLYKLSECMLPKDLAVKEKISQLYLDDRQAYLNKITNASSDEEKEEYKKQLKNIDDNIIEKLHQCIDISDEKDKYYRTIGTLHITNRNYEEALKNYNKAYELNVTDVKNINNLGAYYISINAEMEKALKYLESAKEFAEKEKDKSVKQIVNENYKKIKELEKEYYLAKHKEVLTIPDFKYFY</sequence>
<accession>A0A1M5VVF8</accession>
<evidence type="ECO:0000256" key="4">
    <source>
        <dbReference type="SAM" id="Coils"/>
    </source>
</evidence>
<dbReference type="SUPFAM" id="SSF81901">
    <property type="entry name" value="HCP-like"/>
    <property type="match status" value="1"/>
</dbReference>
<evidence type="ECO:0000256" key="2">
    <source>
        <dbReference type="ARBA" id="ARBA00022803"/>
    </source>
</evidence>
<name>A0A1M5VVF8_9CLOT</name>
<gene>
    <name evidence="6" type="ORF">SAMN02745196_01388</name>
</gene>
<feature type="repeat" description="TPR" evidence="3">
    <location>
        <begin position="467"/>
        <end position="500"/>
    </location>
</feature>